<keyword evidence="2" id="KW-1185">Reference proteome</keyword>
<dbReference type="AlphaFoldDB" id="A0A9N8VRT5"/>
<comment type="caution">
    <text evidence="1">The sequence shown here is derived from an EMBL/GenBank/DDBJ whole genome shotgun (WGS) entry which is preliminary data.</text>
</comment>
<accession>A0A9N8VRT5</accession>
<protein>
    <submittedName>
        <fullName evidence="1">13388_t:CDS:1</fullName>
    </submittedName>
</protein>
<proteinExistence type="predicted"/>
<reference evidence="1" key="1">
    <citation type="submission" date="2021-06" db="EMBL/GenBank/DDBJ databases">
        <authorList>
            <person name="Kallberg Y."/>
            <person name="Tangrot J."/>
            <person name="Rosling A."/>
        </authorList>
    </citation>
    <scope>NUCLEOTIDE SEQUENCE</scope>
    <source>
        <strain evidence="1">IN212</strain>
    </source>
</reference>
<gene>
    <name evidence="1" type="ORF">RFULGI_LOCUS602</name>
</gene>
<name>A0A9N8VRT5_9GLOM</name>
<evidence type="ECO:0000313" key="2">
    <source>
        <dbReference type="Proteomes" id="UP000789396"/>
    </source>
</evidence>
<dbReference type="EMBL" id="CAJVPZ010000261">
    <property type="protein sequence ID" value="CAG8459146.1"/>
    <property type="molecule type" value="Genomic_DNA"/>
</dbReference>
<dbReference type="Proteomes" id="UP000789396">
    <property type="component" value="Unassembled WGS sequence"/>
</dbReference>
<organism evidence="1 2">
    <name type="scientific">Racocetra fulgida</name>
    <dbReference type="NCBI Taxonomy" id="60492"/>
    <lineage>
        <taxon>Eukaryota</taxon>
        <taxon>Fungi</taxon>
        <taxon>Fungi incertae sedis</taxon>
        <taxon>Mucoromycota</taxon>
        <taxon>Glomeromycotina</taxon>
        <taxon>Glomeromycetes</taxon>
        <taxon>Diversisporales</taxon>
        <taxon>Gigasporaceae</taxon>
        <taxon>Racocetra</taxon>
    </lineage>
</organism>
<evidence type="ECO:0000313" key="1">
    <source>
        <dbReference type="EMBL" id="CAG8459146.1"/>
    </source>
</evidence>
<dbReference type="OrthoDB" id="2439721at2759"/>
<sequence length="127" mass="14846">MVYERGQKYNVRFLSSTGIDFGEWEFCTRAIPTKAIKDRCRSARINQLILNGLLSKELTDEQVNTIKVPYIQIADTFGQLLVENLVNNFYIIYSRPTFEIPTKLTHIKKLKPTIKIFKHLTVSIKFY</sequence>